<feature type="region of interest" description="Disordered" evidence="1">
    <location>
        <begin position="275"/>
        <end position="321"/>
    </location>
</feature>
<dbReference type="EMBL" id="BRXU01000005">
    <property type="protein sequence ID" value="GLC52185.1"/>
    <property type="molecule type" value="Genomic_DNA"/>
</dbReference>
<evidence type="ECO:0000313" key="3">
    <source>
        <dbReference type="Proteomes" id="UP001165080"/>
    </source>
</evidence>
<keyword evidence="3" id="KW-1185">Reference proteome</keyword>
<protein>
    <submittedName>
        <fullName evidence="2">Uncharacterized protein</fullName>
    </submittedName>
</protein>
<organism evidence="2 3">
    <name type="scientific">Pleodorina starrii</name>
    <dbReference type="NCBI Taxonomy" id="330485"/>
    <lineage>
        <taxon>Eukaryota</taxon>
        <taxon>Viridiplantae</taxon>
        <taxon>Chlorophyta</taxon>
        <taxon>core chlorophytes</taxon>
        <taxon>Chlorophyceae</taxon>
        <taxon>CS clade</taxon>
        <taxon>Chlamydomonadales</taxon>
        <taxon>Volvocaceae</taxon>
        <taxon>Pleodorina</taxon>
    </lineage>
</organism>
<feature type="compositionally biased region" description="Gly residues" evidence="1">
    <location>
        <begin position="278"/>
        <end position="297"/>
    </location>
</feature>
<gene>
    <name evidence="2" type="primary">PLEST009580</name>
    <name evidence="2" type="ORF">PLESTB_000592700</name>
</gene>
<accession>A0A9W6F1C6</accession>
<feature type="compositionally biased region" description="Pro residues" evidence="1">
    <location>
        <begin position="161"/>
        <end position="172"/>
    </location>
</feature>
<evidence type="ECO:0000313" key="2">
    <source>
        <dbReference type="EMBL" id="GLC52185.1"/>
    </source>
</evidence>
<feature type="region of interest" description="Disordered" evidence="1">
    <location>
        <begin position="150"/>
        <end position="174"/>
    </location>
</feature>
<dbReference type="AlphaFoldDB" id="A0A9W6F1C6"/>
<name>A0A9W6F1C6_9CHLO</name>
<proteinExistence type="predicted"/>
<sequence length="423" mass="42144">MASLEYDSRQNRAAQRRPPPVVIIEPALDSPGVAARITGAVAPVPMGPTSMGVGQAMVLGAVQRLPPPVAGTLSVLAGPGNRQPLLYTGDATGSLDTLRQDVAASYRAICSVLGQPERADLLSGNLPAAAALGLPIPQVLGAPPAPRLPPLAGGAAGPLLGLPPPPPPPQPGQPVSVVAPGHAAGGVAMGLGPSVGIEGVGSGADTPARMLTTAGSSLTAGGRLIAGAGSDLGVPIMGALRSLSAGHSGAWAGLPPLGLGRGFDRNWPLGRPSMGAGSAMGGGSAVGGGSGGGGGGPRIAMLSGFSRPQDPGSDFLGEESAVVYPPPGRSFGGGASASARAALGGGPGLARGQAIDGMDDFRFRSEGRKHIKIEDLDDPSRAIPRFRRDDEGQKLESFLKEYARDSGKPKVESAASSRYRMPF</sequence>
<dbReference type="Proteomes" id="UP001165080">
    <property type="component" value="Unassembled WGS sequence"/>
</dbReference>
<feature type="compositionally biased region" description="Low complexity" evidence="1">
    <location>
        <begin position="150"/>
        <end position="160"/>
    </location>
</feature>
<evidence type="ECO:0000256" key="1">
    <source>
        <dbReference type="SAM" id="MobiDB-lite"/>
    </source>
</evidence>
<reference evidence="2 3" key="1">
    <citation type="journal article" date="2023" name="Commun. Biol.">
        <title>Reorganization of the ancestral sex-determining regions during the evolution of trioecy in Pleodorina starrii.</title>
        <authorList>
            <person name="Takahashi K."/>
            <person name="Suzuki S."/>
            <person name="Kawai-Toyooka H."/>
            <person name="Yamamoto K."/>
            <person name="Hamaji T."/>
            <person name="Ootsuki R."/>
            <person name="Yamaguchi H."/>
            <person name="Kawachi M."/>
            <person name="Higashiyama T."/>
            <person name="Nozaki H."/>
        </authorList>
    </citation>
    <scope>NUCLEOTIDE SEQUENCE [LARGE SCALE GENOMIC DNA]</scope>
    <source>
        <strain evidence="2 3">NIES-4479</strain>
    </source>
</reference>
<comment type="caution">
    <text evidence="2">The sequence shown here is derived from an EMBL/GenBank/DDBJ whole genome shotgun (WGS) entry which is preliminary data.</text>
</comment>